<accession>A0AAV1A033</accession>
<gene>
    <name evidence="1" type="ORF">VFH_III027640</name>
</gene>
<dbReference type="EMBL" id="OX451738">
    <property type="protein sequence ID" value="CAI8602175.1"/>
    <property type="molecule type" value="Genomic_DNA"/>
</dbReference>
<keyword evidence="2" id="KW-1185">Reference proteome</keyword>
<proteinExistence type="predicted"/>
<dbReference type="AlphaFoldDB" id="A0AAV1A033"/>
<sequence>MSSLIHDNSISDIVVLEALSRSLDDLRRVQKLLPLSNQIMMSSFFRNSKFFCVLEDSLGFVDAVVLDAEVVMVMLMNDEAASGMMKRKKFSSKIEEKIQIQPSSY</sequence>
<protein>
    <submittedName>
        <fullName evidence="1">Uncharacterized protein</fullName>
    </submittedName>
</protein>
<reference evidence="1 2" key="1">
    <citation type="submission" date="2023-01" db="EMBL/GenBank/DDBJ databases">
        <authorList>
            <person name="Kreplak J."/>
        </authorList>
    </citation>
    <scope>NUCLEOTIDE SEQUENCE [LARGE SCALE GENOMIC DNA]</scope>
</reference>
<evidence type="ECO:0000313" key="1">
    <source>
        <dbReference type="EMBL" id="CAI8602175.1"/>
    </source>
</evidence>
<evidence type="ECO:0000313" key="2">
    <source>
        <dbReference type="Proteomes" id="UP001157006"/>
    </source>
</evidence>
<dbReference type="Proteomes" id="UP001157006">
    <property type="component" value="Chromosome 3"/>
</dbReference>
<organism evidence="1 2">
    <name type="scientific">Vicia faba</name>
    <name type="common">Broad bean</name>
    <name type="synonym">Faba vulgaris</name>
    <dbReference type="NCBI Taxonomy" id="3906"/>
    <lineage>
        <taxon>Eukaryota</taxon>
        <taxon>Viridiplantae</taxon>
        <taxon>Streptophyta</taxon>
        <taxon>Embryophyta</taxon>
        <taxon>Tracheophyta</taxon>
        <taxon>Spermatophyta</taxon>
        <taxon>Magnoliopsida</taxon>
        <taxon>eudicotyledons</taxon>
        <taxon>Gunneridae</taxon>
        <taxon>Pentapetalae</taxon>
        <taxon>rosids</taxon>
        <taxon>fabids</taxon>
        <taxon>Fabales</taxon>
        <taxon>Fabaceae</taxon>
        <taxon>Papilionoideae</taxon>
        <taxon>50 kb inversion clade</taxon>
        <taxon>NPAAA clade</taxon>
        <taxon>Hologalegina</taxon>
        <taxon>IRL clade</taxon>
        <taxon>Fabeae</taxon>
        <taxon>Vicia</taxon>
    </lineage>
</organism>
<name>A0AAV1A033_VICFA</name>